<dbReference type="AlphaFoldDB" id="A0ABD1DWQ5"/>
<dbReference type="Proteomes" id="UP001562425">
    <property type="component" value="Unassembled WGS sequence"/>
</dbReference>
<dbReference type="SUPFAM" id="SSF52047">
    <property type="entry name" value="RNI-like"/>
    <property type="match status" value="1"/>
</dbReference>
<dbReference type="PANTHER" id="PTHR13318">
    <property type="entry name" value="PARTNER OF PAIRED, ISOFORM B-RELATED"/>
    <property type="match status" value="1"/>
</dbReference>
<feature type="non-terminal residue" evidence="1">
    <location>
        <position position="286"/>
    </location>
</feature>
<evidence type="ECO:0000313" key="1">
    <source>
        <dbReference type="EMBL" id="KAL1404072.1"/>
    </source>
</evidence>
<proteinExistence type="predicted"/>
<dbReference type="InterPro" id="IPR032675">
    <property type="entry name" value="LRR_dom_sf"/>
</dbReference>
<reference evidence="1 2" key="1">
    <citation type="submission" date="2024-05" db="EMBL/GenBank/DDBJ databases">
        <title>Culex pipiens pipiens assembly and annotation.</title>
        <authorList>
            <person name="Alout H."/>
            <person name="Durand T."/>
        </authorList>
    </citation>
    <scope>NUCLEOTIDE SEQUENCE [LARGE SCALE GENOMIC DNA]</scope>
    <source>
        <strain evidence="1">HA-2024</strain>
        <tissue evidence="1">Whole body</tissue>
    </source>
</reference>
<gene>
    <name evidence="1" type="ORF">pipiens_000104</name>
</gene>
<comment type="caution">
    <text evidence="1">The sequence shown here is derived from an EMBL/GenBank/DDBJ whole genome shotgun (WGS) entry which is preliminary data.</text>
</comment>
<accession>A0ABD1DWQ5</accession>
<keyword evidence="2" id="KW-1185">Reference proteome</keyword>
<sequence>MLDQIAGMRELKLDKFDQVGGQASAAQFSRMQLFIKDLTIIATGEELNEVGTNLPRLEYIDVTLKPNGTTGMTSFLEGMPQLKRLTIRCNQQELIFGLCKSPHLEFICLTELRIGIDNMQRYLQNCPKIDSLILSICTLSSWSDLFAAQIPTLRSLHLTRIKVLQSSTNLNNQLNLTELDFYNCDIPEDILNPLILQCLLLERLSFRYVATLTDQTVAIVCQELPLLRQLTVIDCCSITDASVELIITICGQFSWLNLYGCDRISDAARKLLEKVRESHLTEERVT</sequence>
<protein>
    <submittedName>
        <fullName evidence="1">Uncharacterized protein</fullName>
    </submittedName>
</protein>
<evidence type="ECO:0000313" key="2">
    <source>
        <dbReference type="Proteomes" id="UP001562425"/>
    </source>
</evidence>
<name>A0ABD1DWQ5_CULPP</name>
<organism evidence="1 2">
    <name type="scientific">Culex pipiens pipiens</name>
    <name type="common">Northern house mosquito</name>
    <dbReference type="NCBI Taxonomy" id="38569"/>
    <lineage>
        <taxon>Eukaryota</taxon>
        <taxon>Metazoa</taxon>
        <taxon>Ecdysozoa</taxon>
        <taxon>Arthropoda</taxon>
        <taxon>Hexapoda</taxon>
        <taxon>Insecta</taxon>
        <taxon>Pterygota</taxon>
        <taxon>Neoptera</taxon>
        <taxon>Endopterygota</taxon>
        <taxon>Diptera</taxon>
        <taxon>Nematocera</taxon>
        <taxon>Culicoidea</taxon>
        <taxon>Culicidae</taxon>
        <taxon>Culicinae</taxon>
        <taxon>Culicini</taxon>
        <taxon>Culex</taxon>
        <taxon>Culex</taxon>
    </lineage>
</organism>
<dbReference type="PANTHER" id="PTHR13318:SF95">
    <property type="entry name" value="F-BOX PROTEIN YLR352W"/>
    <property type="match status" value="1"/>
</dbReference>
<dbReference type="Gene3D" id="3.80.10.10">
    <property type="entry name" value="Ribonuclease Inhibitor"/>
    <property type="match status" value="1"/>
</dbReference>
<dbReference type="EMBL" id="JBEHCU010000827">
    <property type="protein sequence ID" value="KAL1404072.1"/>
    <property type="molecule type" value="Genomic_DNA"/>
</dbReference>